<evidence type="ECO:0000256" key="2">
    <source>
        <dbReference type="SAM" id="MobiDB-lite"/>
    </source>
</evidence>
<feature type="coiled-coil region" evidence="1">
    <location>
        <begin position="93"/>
        <end position="146"/>
    </location>
</feature>
<feature type="coiled-coil region" evidence="1">
    <location>
        <begin position="519"/>
        <end position="550"/>
    </location>
</feature>
<gene>
    <name evidence="3" type="ORF">BGZ95_005862</name>
</gene>
<organism evidence="3 4">
    <name type="scientific">Linnemannia exigua</name>
    <dbReference type="NCBI Taxonomy" id="604196"/>
    <lineage>
        <taxon>Eukaryota</taxon>
        <taxon>Fungi</taxon>
        <taxon>Fungi incertae sedis</taxon>
        <taxon>Mucoromycota</taxon>
        <taxon>Mortierellomycotina</taxon>
        <taxon>Mortierellomycetes</taxon>
        <taxon>Mortierellales</taxon>
        <taxon>Mortierellaceae</taxon>
        <taxon>Linnemannia</taxon>
    </lineage>
</organism>
<feature type="region of interest" description="Disordered" evidence="2">
    <location>
        <begin position="366"/>
        <end position="392"/>
    </location>
</feature>
<reference evidence="3" key="1">
    <citation type="journal article" date="2020" name="Fungal Divers.">
        <title>Resolving the Mortierellaceae phylogeny through synthesis of multi-gene phylogenetics and phylogenomics.</title>
        <authorList>
            <person name="Vandepol N."/>
            <person name="Liber J."/>
            <person name="Desiro A."/>
            <person name="Na H."/>
            <person name="Kennedy M."/>
            <person name="Barry K."/>
            <person name="Grigoriev I.V."/>
            <person name="Miller A.N."/>
            <person name="O'Donnell K."/>
            <person name="Stajich J.E."/>
            <person name="Bonito G."/>
        </authorList>
    </citation>
    <scope>NUCLEOTIDE SEQUENCE</scope>
    <source>
        <strain evidence="3">NRRL 28262</strain>
    </source>
</reference>
<sequence length="610" mass="69718">MSTTAETLQEHIVEQTNRLVQLLESIDYPHEISPEDIYAQLVDQYSTTTPGDLTTTDFTSTPATQFVDWLLDNVAAESNWPEYDNQTGYIVNIDDADRELDEEEGELALTALDEQHWQLQNTLASLEKELEDLKILESQATDTNRLLDMDIHDTSIKLDATAAKLESTAQKVSKGYLGWVQGRDQHMDTSADGSRAQSSANNTFIYQCEEDLDYIKQLDKAFVETSELLYNHILSSLALTSTSSTPVNSIPSLSLSQLMKRNPSHDQEIVRLCSTYRATKMSHIRAVAQLKCLEEELRCMKLLDAEARQKIQEEEAAEEENRTGDYSLYTIASSKNLLIQKSRQQEIELISIQRETARLKDEMEQLLSDPEQPSTVGLGPQEQEGAEVEEDEDMARRGVLVDLCERIARCDIELPFLTAVHEDSIREHGQALKELDQTVDRLLEYYCLGIAVEQTLEREKEEIQSQKDLLWAAVSECQNLQIQSTRLHGIAENRQRQNQRGNQADADPVTIQKRDADELSQLLNHSMELRRQADEERQTLQEHLQSLTSAKDLMNDQVLRQHSSTNQIQFVPREIQDLKEDLSQRARQLQQGHVFLKDTVQRLIRNSHRP</sequence>
<keyword evidence="1" id="KW-0175">Coiled coil</keyword>
<dbReference type="Proteomes" id="UP001194580">
    <property type="component" value="Unassembled WGS sequence"/>
</dbReference>
<protein>
    <submittedName>
        <fullName evidence="3">Uncharacterized protein</fullName>
    </submittedName>
</protein>
<evidence type="ECO:0000313" key="3">
    <source>
        <dbReference type="EMBL" id="KAG0277494.1"/>
    </source>
</evidence>
<name>A0AAD4DI78_9FUNG</name>
<accession>A0AAD4DI78</accession>
<evidence type="ECO:0000256" key="1">
    <source>
        <dbReference type="SAM" id="Coils"/>
    </source>
</evidence>
<feature type="coiled-coil region" evidence="1">
    <location>
        <begin position="290"/>
        <end position="322"/>
    </location>
</feature>
<dbReference type="EMBL" id="JAAAIL010000271">
    <property type="protein sequence ID" value="KAG0277494.1"/>
    <property type="molecule type" value="Genomic_DNA"/>
</dbReference>
<evidence type="ECO:0000313" key="4">
    <source>
        <dbReference type="Proteomes" id="UP001194580"/>
    </source>
</evidence>
<proteinExistence type="predicted"/>
<keyword evidence="4" id="KW-1185">Reference proteome</keyword>
<dbReference type="AlphaFoldDB" id="A0AAD4DI78"/>
<comment type="caution">
    <text evidence="3">The sequence shown here is derived from an EMBL/GenBank/DDBJ whole genome shotgun (WGS) entry which is preliminary data.</text>
</comment>